<reference evidence="2 3" key="1">
    <citation type="submission" date="2024-03" db="EMBL/GenBank/DDBJ databases">
        <title>Novel species of the genus Variovorax.</title>
        <authorList>
            <person name="Liu Q."/>
            <person name="Xin Y.-H."/>
        </authorList>
    </citation>
    <scope>NUCLEOTIDE SEQUENCE [LARGE SCALE GENOMIC DNA]</scope>
    <source>
        <strain evidence="2 3">KACC 18501</strain>
    </source>
</reference>
<feature type="transmembrane region" description="Helical" evidence="1">
    <location>
        <begin position="108"/>
        <end position="127"/>
    </location>
</feature>
<gene>
    <name evidence="2" type="ORF">WKW80_02310</name>
</gene>
<keyword evidence="1" id="KW-0472">Membrane</keyword>
<comment type="caution">
    <text evidence="2">The sequence shown here is derived from an EMBL/GenBank/DDBJ whole genome shotgun (WGS) entry which is preliminary data.</text>
</comment>
<sequence>MLNDICSYLLEVIVGLLGGACLLRLYMQYQRVPFGNPLGRFVFAVSDWIVVPLRRVVPAFRRWDLSSAVAAWLLVLVKCWLLLLLGQLSRMSTLPLVALIDLLRLGVSGLMALLVVYAVLSWVPGASSMLQDLIARLSKPLVRPIRRFVPLIGGVDLTPLIAVVLLQVVAFVLVDARNWASHLG</sequence>
<protein>
    <submittedName>
        <fullName evidence="2">YggT family protein</fullName>
    </submittedName>
</protein>
<dbReference type="EMBL" id="JBBKZV010000001">
    <property type="protein sequence ID" value="MEJ8820868.1"/>
    <property type="molecule type" value="Genomic_DNA"/>
</dbReference>
<feature type="transmembrane region" description="Helical" evidence="1">
    <location>
        <begin position="148"/>
        <end position="174"/>
    </location>
</feature>
<dbReference type="RefSeq" id="WP_340362197.1">
    <property type="nucleotide sequence ID" value="NZ_JBBKZV010000001.1"/>
</dbReference>
<keyword evidence="3" id="KW-1185">Reference proteome</keyword>
<name>A0ABU8VSW8_9BURK</name>
<feature type="transmembrane region" description="Helical" evidence="1">
    <location>
        <begin position="69"/>
        <end position="88"/>
    </location>
</feature>
<evidence type="ECO:0000313" key="3">
    <source>
        <dbReference type="Proteomes" id="UP001363010"/>
    </source>
</evidence>
<keyword evidence="1" id="KW-0812">Transmembrane</keyword>
<evidence type="ECO:0000256" key="1">
    <source>
        <dbReference type="SAM" id="Phobius"/>
    </source>
</evidence>
<accession>A0ABU8VSW8</accession>
<dbReference type="InterPro" id="IPR003425">
    <property type="entry name" value="CCB3/YggT"/>
</dbReference>
<feature type="transmembrane region" description="Helical" evidence="1">
    <location>
        <begin position="7"/>
        <end position="26"/>
    </location>
</feature>
<evidence type="ECO:0000313" key="2">
    <source>
        <dbReference type="EMBL" id="MEJ8820868.1"/>
    </source>
</evidence>
<dbReference type="Pfam" id="PF02325">
    <property type="entry name" value="CCB3_YggT"/>
    <property type="match status" value="2"/>
</dbReference>
<dbReference type="Proteomes" id="UP001363010">
    <property type="component" value="Unassembled WGS sequence"/>
</dbReference>
<proteinExistence type="predicted"/>
<keyword evidence="1" id="KW-1133">Transmembrane helix</keyword>
<organism evidence="2 3">
    <name type="scientific">Variovorax humicola</name>
    <dbReference type="NCBI Taxonomy" id="1769758"/>
    <lineage>
        <taxon>Bacteria</taxon>
        <taxon>Pseudomonadati</taxon>
        <taxon>Pseudomonadota</taxon>
        <taxon>Betaproteobacteria</taxon>
        <taxon>Burkholderiales</taxon>
        <taxon>Comamonadaceae</taxon>
        <taxon>Variovorax</taxon>
    </lineage>
</organism>